<dbReference type="RefSeq" id="WP_184474072.1">
    <property type="nucleotide sequence ID" value="NZ_JACHOV010000002.1"/>
</dbReference>
<evidence type="ECO:0000313" key="2">
    <source>
        <dbReference type="Proteomes" id="UP000575068"/>
    </source>
</evidence>
<dbReference type="Pfam" id="PF05711">
    <property type="entry name" value="TylF"/>
    <property type="match status" value="1"/>
</dbReference>
<keyword evidence="2" id="KW-1185">Reference proteome</keyword>
<dbReference type="PANTHER" id="PTHR40036">
    <property type="entry name" value="MACROCIN O-METHYLTRANSFERASE"/>
    <property type="match status" value="1"/>
</dbReference>
<dbReference type="InterPro" id="IPR029063">
    <property type="entry name" value="SAM-dependent_MTases_sf"/>
</dbReference>
<name>A0A840HQQ6_9SPHN</name>
<comment type="caution">
    <text evidence="1">The sequence shown here is derived from an EMBL/GenBank/DDBJ whole genome shotgun (WGS) entry which is preliminary data.</text>
</comment>
<keyword evidence="1" id="KW-0436">Ligase</keyword>
<dbReference type="PANTHER" id="PTHR40036:SF1">
    <property type="entry name" value="MACROCIN O-METHYLTRANSFERASE"/>
    <property type="match status" value="1"/>
</dbReference>
<proteinExistence type="predicted"/>
<gene>
    <name evidence="1" type="ORF">HNQ99_000491</name>
</gene>
<protein>
    <submittedName>
        <fullName evidence="1">Asparagine synthase (Glutamine-hydrolyzing)</fullName>
        <ecNumber evidence="1">6.3.5.4</ecNumber>
    </submittedName>
</protein>
<sequence length="237" mass="26444">MLTTLKRRTSHWIDQMRLSETARRIKAERLTYLPVRKLVRIEAALSEIQKNNVAGDIVEFGVALGGSAILLAQAAGQGRRFFGLDVFAMIPPPTSEKDDAKSKERYETIASGQATGFGDDAYYGYRNDLYEHVAAQLARFGRPVDGERINLVKGLFEETLPTLALDQIAFAHVDCDWYDPVRYCLEETACRLTPGGVIVIDDYNDYAGCRTAVDEFLAGHADFHMEPGLNPILRRLG</sequence>
<organism evidence="1 2">
    <name type="scientific">Rhizorhapis suberifaciens</name>
    <name type="common">corky root of lettuce</name>
    <dbReference type="NCBI Taxonomy" id="13656"/>
    <lineage>
        <taxon>Bacteria</taxon>
        <taxon>Pseudomonadati</taxon>
        <taxon>Pseudomonadota</taxon>
        <taxon>Alphaproteobacteria</taxon>
        <taxon>Sphingomonadales</taxon>
        <taxon>Sphingomonadaceae</taxon>
        <taxon>Rhizorhapis</taxon>
    </lineage>
</organism>
<dbReference type="InterPro" id="IPR008884">
    <property type="entry name" value="TylF_MeTrfase"/>
</dbReference>
<dbReference type="EC" id="6.3.5.4" evidence="1"/>
<dbReference type="GO" id="GO:0004066">
    <property type="term" value="F:asparagine synthase (glutamine-hydrolyzing) activity"/>
    <property type="evidence" value="ECO:0007669"/>
    <property type="project" value="UniProtKB-EC"/>
</dbReference>
<reference evidence="1 2" key="1">
    <citation type="submission" date="2020-08" db="EMBL/GenBank/DDBJ databases">
        <title>Genomic Encyclopedia of Type Strains, Phase IV (KMG-IV): sequencing the most valuable type-strain genomes for metagenomic binning, comparative biology and taxonomic classification.</title>
        <authorList>
            <person name="Goeker M."/>
        </authorList>
    </citation>
    <scope>NUCLEOTIDE SEQUENCE [LARGE SCALE GENOMIC DNA]</scope>
    <source>
        <strain evidence="1 2">DSM 7465</strain>
    </source>
</reference>
<dbReference type="AlphaFoldDB" id="A0A840HQQ6"/>
<dbReference type="SUPFAM" id="SSF53335">
    <property type="entry name" value="S-adenosyl-L-methionine-dependent methyltransferases"/>
    <property type="match status" value="1"/>
</dbReference>
<dbReference type="Proteomes" id="UP000575068">
    <property type="component" value="Unassembled WGS sequence"/>
</dbReference>
<dbReference type="EMBL" id="JACHOV010000002">
    <property type="protein sequence ID" value="MBB4640203.1"/>
    <property type="molecule type" value="Genomic_DNA"/>
</dbReference>
<accession>A0A840HQQ6</accession>
<dbReference type="Gene3D" id="3.40.50.150">
    <property type="entry name" value="Vaccinia Virus protein VP39"/>
    <property type="match status" value="1"/>
</dbReference>
<evidence type="ECO:0000313" key="1">
    <source>
        <dbReference type="EMBL" id="MBB4640203.1"/>
    </source>
</evidence>